<dbReference type="Pfam" id="PF12728">
    <property type="entry name" value="HTH_17"/>
    <property type="match status" value="1"/>
</dbReference>
<organism evidence="2 3">
    <name type="scientific">Desulfoferula mesophila</name>
    <dbReference type="NCBI Taxonomy" id="3058419"/>
    <lineage>
        <taxon>Bacteria</taxon>
        <taxon>Pseudomonadati</taxon>
        <taxon>Thermodesulfobacteriota</taxon>
        <taxon>Desulfarculia</taxon>
        <taxon>Desulfarculales</taxon>
        <taxon>Desulfarculaceae</taxon>
        <taxon>Desulfoferula</taxon>
    </lineage>
</organism>
<evidence type="ECO:0000259" key="1">
    <source>
        <dbReference type="Pfam" id="PF12728"/>
    </source>
</evidence>
<reference evidence="3" key="1">
    <citation type="journal article" date="2023" name="Arch. Microbiol.">
        <title>Desulfoferula mesophilus gen. nov. sp. nov., a mesophilic sulfate-reducing bacterium isolated from a brackish lake sediment.</title>
        <authorList>
            <person name="Watanabe T."/>
            <person name="Yabe T."/>
            <person name="Tsuji J.M."/>
            <person name="Fukui M."/>
        </authorList>
    </citation>
    <scope>NUCLEOTIDE SEQUENCE [LARGE SCALE GENOMIC DNA]</scope>
    <source>
        <strain evidence="3">12FAK</strain>
    </source>
</reference>
<name>A0AAU9EJ48_9BACT</name>
<dbReference type="KEGG" id="dmp:FAK_30910"/>
<dbReference type="InterPro" id="IPR009061">
    <property type="entry name" value="DNA-bd_dom_put_sf"/>
</dbReference>
<evidence type="ECO:0000313" key="2">
    <source>
        <dbReference type="EMBL" id="BEQ16025.1"/>
    </source>
</evidence>
<protein>
    <recommendedName>
        <fullName evidence="1">Helix-turn-helix domain-containing protein</fullName>
    </recommendedName>
</protein>
<proteinExistence type="predicted"/>
<dbReference type="EMBL" id="AP028679">
    <property type="protein sequence ID" value="BEQ16025.1"/>
    <property type="molecule type" value="Genomic_DNA"/>
</dbReference>
<dbReference type="Proteomes" id="UP001366166">
    <property type="component" value="Chromosome"/>
</dbReference>
<dbReference type="SUPFAM" id="SSF46955">
    <property type="entry name" value="Putative DNA-binding domain"/>
    <property type="match status" value="1"/>
</dbReference>
<dbReference type="RefSeq" id="WP_338601267.1">
    <property type="nucleotide sequence ID" value="NZ_AP028679.1"/>
</dbReference>
<feature type="domain" description="Helix-turn-helix" evidence="1">
    <location>
        <begin position="5"/>
        <end position="56"/>
    </location>
</feature>
<keyword evidence="3" id="KW-1185">Reference proteome</keyword>
<dbReference type="InterPro" id="IPR041657">
    <property type="entry name" value="HTH_17"/>
</dbReference>
<evidence type="ECO:0000313" key="3">
    <source>
        <dbReference type="Proteomes" id="UP001366166"/>
    </source>
</evidence>
<accession>A0AAU9EJ48</accession>
<sequence length="61" mass="7153">MNQRLLTLKQAADYLGLTTWAMRERVWNGDIPVVRFSNGRKQYIDVQDIEAFIKANKERIA</sequence>
<gene>
    <name evidence="2" type="ORF">FAK_30910</name>
</gene>
<dbReference type="AlphaFoldDB" id="A0AAU9EJ48"/>